<dbReference type="AlphaFoldDB" id="A0A0N9ZGI7"/>
<dbReference type="EMBL" id="CP012023">
    <property type="protein sequence ID" value="ALI54892.1"/>
    <property type="molecule type" value="Genomic_DNA"/>
</dbReference>
<name>A0A0N9ZGI7_9RHOB</name>
<evidence type="ECO:0000313" key="2">
    <source>
        <dbReference type="Proteomes" id="UP000064920"/>
    </source>
</evidence>
<dbReference type="STRING" id="1397108.IMCC12053_944"/>
<sequence length="45" mass="5094">MHLPPALFCILNARVSMILLQKTIEGRCLFVLRSVVVQLLNMVGR</sequence>
<dbReference type="KEGG" id="cmar:IMCC12053_944"/>
<gene>
    <name evidence="1" type="ORF">IMCC12053_944</name>
</gene>
<dbReference type="PATRIC" id="fig|1397108.4.peg.971"/>
<reference evidence="1 2" key="1">
    <citation type="submission" date="2015-05" db="EMBL/GenBank/DDBJ databases">
        <authorList>
            <person name="Wang D.B."/>
            <person name="Wang M."/>
        </authorList>
    </citation>
    <scope>NUCLEOTIDE SEQUENCE [LARGE SCALE GENOMIC DNA]</scope>
    <source>
        <strain evidence="1 2">IMCC 12053</strain>
    </source>
</reference>
<keyword evidence="2" id="KW-1185">Reference proteome</keyword>
<dbReference type="Proteomes" id="UP000064920">
    <property type="component" value="Chromosome"/>
</dbReference>
<evidence type="ECO:0000313" key="1">
    <source>
        <dbReference type="EMBL" id="ALI54892.1"/>
    </source>
</evidence>
<accession>A0A0N9ZGI7</accession>
<proteinExistence type="predicted"/>
<organism evidence="1 2">
    <name type="scientific">Celeribacter marinus</name>
    <dbReference type="NCBI Taxonomy" id="1397108"/>
    <lineage>
        <taxon>Bacteria</taxon>
        <taxon>Pseudomonadati</taxon>
        <taxon>Pseudomonadota</taxon>
        <taxon>Alphaproteobacteria</taxon>
        <taxon>Rhodobacterales</taxon>
        <taxon>Roseobacteraceae</taxon>
        <taxon>Celeribacter</taxon>
    </lineage>
</organism>
<protein>
    <submittedName>
        <fullName evidence="1">Uncharacterized protein</fullName>
    </submittedName>
</protein>